<reference evidence="10 11" key="2">
    <citation type="submission" date="2018-11" db="EMBL/GenBank/DDBJ databases">
        <authorList>
            <consortium name="Pathogen Informatics"/>
        </authorList>
    </citation>
    <scope>NUCLEOTIDE SEQUENCE [LARGE SCALE GENOMIC DNA]</scope>
</reference>
<reference evidence="12" key="1">
    <citation type="submission" date="2017-02" db="UniProtKB">
        <authorList>
            <consortium name="WormBaseParasite"/>
        </authorList>
    </citation>
    <scope>IDENTIFICATION</scope>
</reference>
<dbReference type="WBParaSite" id="ASIM_0000910701-mRNA-1">
    <property type="protein sequence ID" value="ASIM_0000910701-mRNA-1"/>
    <property type="gene ID" value="ASIM_0000910701"/>
</dbReference>
<evidence type="ECO:0000256" key="1">
    <source>
        <dbReference type="ARBA" id="ARBA00022723"/>
    </source>
</evidence>
<keyword evidence="11" id="KW-1185">Reference proteome</keyword>
<keyword evidence="3" id="KW-0862">Zinc</keyword>
<dbReference type="PROSITE" id="PS51030">
    <property type="entry name" value="NUCLEAR_REC_DBD_2"/>
    <property type="match status" value="1"/>
</dbReference>
<dbReference type="InterPro" id="IPR001628">
    <property type="entry name" value="Znf_hrmn_rcpt"/>
</dbReference>
<name>A0A0M3JN67_ANISI</name>
<dbReference type="GO" id="GO:0043565">
    <property type="term" value="F:sequence-specific DNA binding"/>
    <property type="evidence" value="ECO:0007669"/>
    <property type="project" value="InterPro"/>
</dbReference>
<keyword evidence="1" id="KW-0479">Metal-binding</keyword>
<dbReference type="SUPFAM" id="SSF57716">
    <property type="entry name" value="Glucocorticoid receptor-like (DNA-binding domain)"/>
    <property type="match status" value="1"/>
</dbReference>
<evidence type="ECO:0000256" key="7">
    <source>
        <dbReference type="ARBA" id="ARBA00023170"/>
    </source>
</evidence>
<evidence type="ECO:0000256" key="3">
    <source>
        <dbReference type="ARBA" id="ARBA00022833"/>
    </source>
</evidence>
<evidence type="ECO:0000313" key="11">
    <source>
        <dbReference type="Proteomes" id="UP000267096"/>
    </source>
</evidence>
<keyword evidence="7" id="KW-0675">Receptor</keyword>
<dbReference type="InterPro" id="IPR050200">
    <property type="entry name" value="Nuclear_hormone_rcpt_NR3"/>
</dbReference>
<keyword evidence="6" id="KW-0804">Transcription</keyword>
<organism evidence="12">
    <name type="scientific">Anisakis simplex</name>
    <name type="common">Herring worm</name>
    <dbReference type="NCBI Taxonomy" id="6269"/>
    <lineage>
        <taxon>Eukaryota</taxon>
        <taxon>Metazoa</taxon>
        <taxon>Ecdysozoa</taxon>
        <taxon>Nematoda</taxon>
        <taxon>Chromadorea</taxon>
        <taxon>Rhabditida</taxon>
        <taxon>Spirurina</taxon>
        <taxon>Ascaridomorpha</taxon>
        <taxon>Ascaridoidea</taxon>
        <taxon>Anisakidae</taxon>
        <taxon>Anisakis</taxon>
        <taxon>Anisakis simplex complex</taxon>
    </lineage>
</organism>
<evidence type="ECO:0000313" key="12">
    <source>
        <dbReference type="WBParaSite" id="ASIM_0000910701-mRNA-1"/>
    </source>
</evidence>
<dbReference type="InterPro" id="IPR013088">
    <property type="entry name" value="Znf_NHR/GATA"/>
</dbReference>
<proteinExistence type="predicted"/>
<evidence type="ECO:0000256" key="5">
    <source>
        <dbReference type="ARBA" id="ARBA00023125"/>
    </source>
</evidence>
<protein>
    <submittedName>
        <fullName evidence="12">Nuclear receptor domain-containing protein</fullName>
    </submittedName>
</protein>
<dbReference type="Proteomes" id="UP000267096">
    <property type="component" value="Unassembled WGS sequence"/>
</dbReference>
<dbReference type="GO" id="GO:0003700">
    <property type="term" value="F:DNA-binding transcription factor activity"/>
    <property type="evidence" value="ECO:0007669"/>
    <property type="project" value="InterPro"/>
</dbReference>
<keyword evidence="4" id="KW-0805">Transcription regulation</keyword>
<keyword evidence="8" id="KW-0539">Nucleus</keyword>
<dbReference type="AlphaFoldDB" id="A0A0M3JN67"/>
<dbReference type="EMBL" id="UYRR01025248">
    <property type="protein sequence ID" value="VDK34840.1"/>
    <property type="molecule type" value="Genomic_DNA"/>
</dbReference>
<keyword evidence="5" id="KW-0238">DNA-binding</keyword>
<dbReference type="PANTHER" id="PTHR48092">
    <property type="entry name" value="KNIRPS-RELATED PROTEIN-RELATED"/>
    <property type="match status" value="1"/>
</dbReference>
<evidence type="ECO:0000256" key="4">
    <source>
        <dbReference type="ARBA" id="ARBA00023015"/>
    </source>
</evidence>
<evidence type="ECO:0000256" key="2">
    <source>
        <dbReference type="ARBA" id="ARBA00022771"/>
    </source>
</evidence>
<dbReference type="OrthoDB" id="7634782at2759"/>
<dbReference type="Gene3D" id="3.30.50.10">
    <property type="entry name" value="Erythroid Transcription Factor GATA-1, subunit A"/>
    <property type="match status" value="1"/>
</dbReference>
<gene>
    <name evidence="10" type="ORF">ASIM_LOCUS8851</name>
</gene>
<evidence type="ECO:0000259" key="9">
    <source>
        <dbReference type="PROSITE" id="PS51030"/>
    </source>
</evidence>
<evidence type="ECO:0000256" key="6">
    <source>
        <dbReference type="ARBA" id="ARBA00023163"/>
    </source>
</evidence>
<evidence type="ECO:0000313" key="10">
    <source>
        <dbReference type="EMBL" id="VDK34840.1"/>
    </source>
</evidence>
<accession>A0A0M3JN67</accession>
<sequence>MATPSSHAAAMAASRLQMLYSGGDAHTPSQGYDLYSPSRPQPLSATLPSSMPNARELCVVCGDKASGFHYGVMSCEGCKVSVYGLLFDDA</sequence>
<dbReference type="Pfam" id="PF00105">
    <property type="entry name" value="zf-C4"/>
    <property type="match status" value="1"/>
</dbReference>
<evidence type="ECO:0000256" key="8">
    <source>
        <dbReference type="ARBA" id="ARBA00023242"/>
    </source>
</evidence>
<dbReference type="GO" id="GO:0008270">
    <property type="term" value="F:zinc ion binding"/>
    <property type="evidence" value="ECO:0007669"/>
    <property type="project" value="UniProtKB-KW"/>
</dbReference>
<feature type="domain" description="Nuclear receptor" evidence="9">
    <location>
        <begin position="55"/>
        <end position="90"/>
    </location>
</feature>
<dbReference type="PRINTS" id="PR00047">
    <property type="entry name" value="STROIDFINGER"/>
</dbReference>
<keyword evidence="2" id="KW-0863">Zinc-finger</keyword>